<evidence type="ECO:0000313" key="2">
    <source>
        <dbReference type="EMBL" id="KAF2642330.1"/>
    </source>
</evidence>
<name>A0A6A6S421_9PLEO</name>
<feature type="compositionally biased region" description="Polar residues" evidence="1">
    <location>
        <begin position="172"/>
        <end position="181"/>
    </location>
</feature>
<gene>
    <name evidence="2" type="ORF">P280DRAFT_516124</name>
</gene>
<organism evidence="2 3">
    <name type="scientific">Massarina eburnea CBS 473.64</name>
    <dbReference type="NCBI Taxonomy" id="1395130"/>
    <lineage>
        <taxon>Eukaryota</taxon>
        <taxon>Fungi</taxon>
        <taxon>Dikarya</taxon>
        <taxon>Ascomycota</taxon>
        <taxon>Pezizomycotina</taxon>
        <taxon>Dothideomycetes</taxon>
        <taxon>Pleosporomycetidae</taxon>
        <taxon>Pleosporales</taxon>
        <taxon>Massarineae</taxon>
        <taxon>Massarinaceae</taxon>
        <taxon>Massarina</taxon>
    </lineage>
</organism>
<feature type="compositionally biased region" description="Polar residues" evidence="1">
    <location>
        <begin position="95"/>
        <end position="111"/>
    </location>
</feature>
<dbReference type="AlphaFoldDB" id="A0A6A6S421"/>
<keyword evidence="3" id="KW-1185">Reference proteome</keyword>
<evidence type="ECO:0000313" key="3">
    <source>
        <dbReference type="Proteomes" id="UP000799753"/>
    </source>
</evidence>
<reference evidence="2" key="1">
    <citation type="journal article" date="2020" name="Stud. Mycol.">
        <title>101 Dothideomycetes genomes: a test case for predicting lifestyles and emergence of pathogens.</title>
        <authorList>
            <person name="Haridas S."/>
            <person name="Albert R."/>
            <person name="Binder M."/>
            <person name="Bloem J."/>
            <person name="Labutti K."/>
            <person name="Salamov A."/>
            <person name="Andreopoulos B."/>
            <person name="Baker S."/>
            <person name="Barry K."/>
            <person name="Bills G."/>
            <person name="Bluhm B."/>
            <person name="Cannon C."/>
            <person name="Castanera R."/>
            <person name="Culley D."/>
            <person name="Daum C."/>
            <person name="Ezra D."/>
            <person name="Gonzalez J."/>
            <person name="Henrissat B."/>
            <person name="Kuo A."/>
            <person name="Liang C."/>
            <person name="Lipzen A."/>
            <person name="Lutzoni F."/>
            <person name="Magnuson J."/>
            <person name="Mondo S."/>
            <person name="Nolan M."/>
            <person name="Ohm R."/>
            <person name="Pangilinan J."/>
            <person name="Park H.-J."/>
            <person name="Ramirez L."/>
            <person name="Alfaro M."/>
            <person name="Sun H."/>
            <person name="Tritt A."/>
            <person name="Yoshinaga Y."/>
            <person name="Zwiers L.-H."/>
            <person name="Turgeon B."/>
            <person name="Goodwin S."/>
            <person name="Spatafora J."/>
            <person name="Crous P."/>
            <person name="Grigoriev I."/>
        </authorList>
    </citation>
    <scope>NUCLEOTIDE SEQUENCE</scope>
    <source>
        <strain evidence="2">CBS 473.64</strain>
    </source>
</reference>
<feature type="region of interest" description="Disordered" evidence="1">
    <location>
        <begin position="80"/>
        <end position="122"/>
    </location>
</feature>
<proteinExistence type="predicted"/>
<protein>
    <submittedName>
        <fullName evidence="2">Uncharacterized protein</fullName>
    </submittedName>
</protein>
<feature type="region of interest" description="Disordered" evidence="1">
    <location>
        <begin position="165"/>
        <end position="209"/>
    </location>
</feature>
<dbReference type="EMBL" id="MU006781">
    <property type="protein sequence ID" value="KAF2642330.1"/>
    <property type="molecule type" value="Genomic_DNA"/>
</dbReference>
<evidence type="ECO:0000256" key="1">
    <source>
        <dbReference type="SAM" id="MobiDB-lite"/>
    </source>
</evidence>
<accession>A0A6A6S421</accession>
<sequence>MPGPRAPEIVLALPRSHTREDIDRQFAQLMEKHDPLQTELLYRRPYYVEMQAEVQEAYDALVNQLAATSLSSWRCTNIPETSATNPNSHPPIHNNDLSENGSTKTSEQSQVCEKGPAYRPKFGMKNIKQKNSQHGGWVRGTWIDFNAPVPTDVWLSSRKWAKERTNPAIERMSTSTYTNTIGKRRRDSSPRGSEQEEGCTNKRRKQQAC</sequence>
<dbReference type="Proteomes" id="UP000799753">
    <property type="component" value="Unassembled WGS sequence"/>
</dbReference>